<keyword evidence="2" id="KW-1133">Transmembrane helix</keyword>
<dbReference type="Pfam" id="PF13559">
    <property type="entry name" value="DUF4129"/>
    <property type="match status" value="1"/>
</dbReference>
<name>A0ABS5KJA3_9ACTN</name>
<keyword evidence="2" id="KW-0812">Transmembrane</keyword>
<dbReference type="InterPro" id="IPR025403">
    <property type="entry name" value="TgpA-like_C"/>
</dbReference>
<feature type="region of interest" description="Disordered" evidence="1">
    <location>
        <begin position="107"/>
        <end position="127"/>
    </location>
</feature>
<organism evidence="4 5">
    <name type="scientific">Catenulispora pinistramenti</name>
    <dbReference type="NCBI Taxonomy" id="2705254"/>
    <lineage>
        <taxon>Bacteria</taxon>
        <taxon>Bacillati</taxon>
        <taxon>Actinomycetota</taxon>
        <taxon>Actinomycetes</taxon>
        <taxon>Catenulisporales</taxon>
        <taxon>Catenulisporaceae</taxon>
        <taxon>Catenulispora</taxon>
    </lineage>
</organism>
<dbReference type="EMBL" id="JAAFYZ010000013">
    <property type="protein sequence ID" value="MBS2546467.1"/>
    <property type="molecule type" value="Genomic_DNA"/>
</dbReference>
<evidence type="ECO:0000313" key="4">
    <source>
        <dbReference type="EMBL" id="MBS2546467.1"/>
    </source>
</evidence>
<reference evidence="4 5" key="1">
    <citation type="submission" date="2020-02" db="EMBL/GenBank/DDBJ databases">
        <title>Acidophilic actinobacteria isolated from forest soil.</title>
        <authorList>
            <person name="Golinska P."/>
        </authorList>
    </citation>
    <scope>NUCLEOTIDE SEQUENCE [LARGE SCALE GENOMIC DNA]</scope>
    <source>
        <strain evidence="4 5">NL8</strain>
    </source>
</reference>
<feature type="transmembrane region" description="Helical" evidence="2">
    <location>
        <begin position="46"/>
        <end position="64"/>
    </location>
</feature>
<accession>A0ABS5KJA3</accession>
<feature type="transmembrane region" description="Helical" evidence="2">
    <location>
        <begin position="142"/>
        <end position="164"/>
    </location>
</feature>
<feature type="transmembrane region" description="Helical" evidence="2">
    <location>
        <begin position="76"/>
        <end position="98"/>
    </location>
</feature>
<keyword evidence="5" id="KW-1185">Reference proteome</keyword>
<dbReference type="RefSeq" id="WP_212008114.1">
    <property type="nucleotide sequence ID" value="NZ_JAAFYZ010000013.1"/>
</dbReference>
<gene>
    <name evidence="4" type="ORF">KGQ19_06275</name>
</gene>
<feature type="region of interest" description="Disordered" evidence="1">
    <location>
        <begin position="311"/>
        <end position="335"/>
    </location>
</feature>
<proteinExistence type="predicted"/>
<evidence type="ECO:0000313" key="5">
    <source>
        <dbReference type="Proteomes" id="UP000730482"/>
    </source>
</evidence>
<sequence>MTGNPRRWLPAAVVVIAVAAMAVAGRRDGGLDDGLANGLWKNGRPIAALLAAIALIVIAGRFARHRDDGYGLLHRAGTATAVLLYIAAVLTPIGLLFFGRAPGKPIPPPVDNGQGDSRNALPGNTMDIRDGKPHHGLDWADIIVVTVLSLIVAAIVALLVYGLIKLLSRIRLNRQPVRLIDFTPLDPDLEQLAEAVEAGAEALEYEGDAREAVIACYSAMELAVSAGGTSRRATDTPDEFLRRVTAARLIPEAPAGRLTELFHEARFSRHPITEAQRDEAREALRTISEHLRAGMAARAAALAAAQAGSQAGSQDTAQTGTEAGAGAARSAGRAG</sequence>
<evidence type="ECO:0000256" key="1">
    <source>
        <dbReference type="SAM" id="MobiDB-lite"/>
    </source>
</evidence>
<feature type="domain" description="Protein-glutamine gamma-glutamyltransferase-like C-terminal" evidence="3">
    <location>
        <begin position="216"/>
        <end position="285"/>
    </location>
</feature>
<dbReference type="Proteomes" id="UP000730482">
    <property type="component" value="Unassembled WGS sequence"/>
</dbReference>
<comment type="caution">
    <text evidence="4">The sequence shown here is derived from an EMBL/GenBank/DDBJ whole genome shotgun (WGS) entry which is preliminary data.</text>
</comment>
<evidence type="ECO:0000256" key="2">
    <source>
        <dbReference type="SAM" id="Phobius"/>
    </source>
</evidence>
<evidence type="ECO:0000259" key="3">
    <source>
        <dbReference type="Pfam" id="PF13559"/>
    </source>
</evidence>
<keyword evidence="2" id="KW-0472">Membrane</keyword>
<protein>
    <submittedName>
        <fullName evidence="4">DUF4129 domain-containing protein</fullName>
    </submittedName>
</protein>